<sequence length="52" mass="5337">MAVRLRIGRGAEVMRLPAGPSAALRAEADARADEPAHLSMSSGAAATQVSFD</sequence>
<dbReference type="HOGENOM" id="CLU_3081706_0_0_5"/>
<accession>B8IN91</accession>
<gene>
    <name evidence="2" type="ordered locus">Mnod_7470</name>
</gene>
<feature type="compositionally biased region" description="Basic and acidic residues" evidence="1">
    <location>
        <begin position="26"/>
        <end position="36"/>
    </location>
</feature>
<name>B8IN91_METNO</name>
<dbReference type="RefSeq" id="WP_015933765.1">
    <property type="nucleotide sequence ID" value="NC_011894.1"/>
</dbReference>
<proteinExistence type="predicted"/>
<evidence type="ECO:0000313" key="2">
    <source>
        <dbReference type="EMBL" id="ACL62207.1"/>
    </source>
</evidence>
<feature type="region of interest" description="Disordered" evidence="1">
    <location>
        <begin position="26"/>
        <end position="52"/>
    </location>
</feature>
<dbReference type="EMBL" id="CP001349">
    <property type="protein sequence ID" value="ACL62207.1"/>
    <property type="molecule type" value="Genomic_DNA"/>
</dbReference>
<protein>
    <submittedName>
        <fullName evidence="2">Uncharacterized protein</fullName>
    </submittedName>
</protein>
<organism evidence="2 3">
    <name type="scientific">Methylobacterium nodulans (strain LMG 21967 / CNCM I-2342 / ORS 2060)</name>
    <dbReference type="NCBI Taxonomy" id="460265"/>
    <lineage>
        <taxon>Bacteria</taxon>
        <taxon>Pseudomonadati</taxon>
        <taxon>Pseudomonadota</taxon>
        <taxon>Alphaproteobacteria</taxon>
        <taxon>Hyphomicrobiales</taxon>
        <taxon>Methylobacteriaceae</taxon>
        <taxon>Methylobacterium</taxon>
    </lineage>
</organism>
<evidence type="ECO:0000256" key="1">
    <source>
        <dbReference type="SAM" id="MobiDB-lite"/>
    </source>
</evidence>
<evidence type="ECO:0000313" key="3">
    <source>
        <dbReference type="Proteomes" id="UP000008207"/>
    </source>
</evidence>
<reference evidence="2 3" key="1">
    <citation type="submission" date="2009-01" db="EMBL/GenBank/DDBJ databases">
        <title>Complete sequence of chromosome of Methylobacterium nodulans ORS 2060.</title>
        <authorList>
            <consortium name="US DOE Joint Genome Institute"/>
            <person name="Lucas S."/>
            <person name="Copeland A."/>
            <person name="Lapidus A."/>
            <person name="Glavina del Rio T."/>
            <person name="Dalin E."/>
            <person name="Tice H."/>
            <person name="Bruce D."/>
            <person name="Goodwin L."/>
            <person name="Pitluck S."/>
            <person name="Sims D."/>
            <person name="Brettin T."/>
            <person name="Detter J.C."/>
            <person name="Han C."/>
            <person name="Larimer F."/>
            <person name="Land M."/>
            <person name="Hauser L."/>
            <person name="Kyrpides N."/>
            <person name="Ivanova N."/>
            <person name="Marx C.J."/>
            <person name="Richardson P."/>
        </authorList>
    </citation>
    <scope>NUCLEOTIDE SEQUENCE [LARGE SCALE GENOMIC DNA]</scope>
    <source>
        <strain evidence="3">LMG 21967 / CNCM I-2342 / ORS 2060</strain>
    </source>
</reference>
<feature type="compositionally biased region" description="Polar residues" evidence="1">
    <location>
        <begin position="39"/>
        <end position="52"/>
    </location>
</feature>
<keyword evidence="3" id="KW-1185">Reference proteome</keyword>
<dbReference type="STRING" id="460265.Mnod_7470"/>
<dbReference type="Proteomes" id="UP000008207">
    <property type="component" value="Chromosome"/>
</dbReference>
<dbReference type="KEGG" id="mno:Mnod_7470"/>
<dbReference type="AlphaFoldDB" id="B8IN91"/>